<evidence type="ECO:0000259" key="3">
    <source>
        <dbReference type="Pfam" id="PF05569"/>
    </source>
</evidence>
<evidence type="ECO:0000313" key="5">
    <source>
        <dbReference type="Proteomes" id="UP000271339"/>
    </source>
</evidence>
<proteinExistence type="predicted"/>
<dbReference type="Pfam" id="PF03544">
    <property type="entry name" value="TonB_C"/>
    <property type="match status" value="1"/>
</dbReference>
<comment type="caution">
    <text evidence="4">The sequence shown here is derived from an EMBL/GenBank/DDBJ whole genome shotgun (WGS) entry which is preliminary data.</text>
</comment>
<dbReference type="SUPFAM" id="SSF74653">
    <property type="entry name" value="TolA/TonB C-terminal domain"/>
    <property type="match status" value="1"/>
</dbReference>
<evidence type="ECO:0000256" key="1">
    <source>
        <dbReference type="SAM" id="Phobius"/>
    </source>
</evidence>
<feature type="transmembrane region" description="Helical" evidence="1">
    <location>
        <begin position="63"/>
        <end position="81"/>
    </location>
</feature>
<dbReference type="Gene3D" id="3.30.1150.10">
    <property type="match status" value="1"/>
</dbReference>
<sequence>MILYLLNIIIFQLLFLVVYDLFLKNETFFNWNRFYLLITPVLSMIVPLIQIDYIRQSIPEQFVVTLPTLILGSTASEGMLASETLDSITIVGDKGFTISEVFLLLWAVGMCICLLIFVYKLYKIWLLKQSGEKTSIDGIMVYLLPETDTAFSFFNSIFLGEMLSEAQKTNILLHEQVHIKHRHSIDLLFFELQRIIFWFNPLIYVFQNKMILLQEFIADSNAVIKNGKRAYYEGLLSQVFKTESISIVNTFFKQSLIKKRITMLQKSKSRKIVQLKYLLLLPIVGMMLVYTACSNEQKDISSENEFVSDTEVMDKINELAEAIMKKGNLSEDEVKALKFLSMEAKPGDKVYLSVQEYLDDTVNADVPFAVIEKGPTFPGCEDLENEVAKKCMSKKITEFVGANFNTKVPGTESLSGRQRISVKFKIDASGNVVDVQANAEHKELEQEAIRVVSSLPKMLPGEHQGKAVGVLYALPIIFALN</sequence>
<keyword evidence="1" id="KW-0472">Membrane</keyword>
<feature type="transmembrane region" description="Helical" evidence="1">
    <location>
        <begin position="275"/>
        <end position="292"/>
    </location>
</feature>
<dbReference type="InterPro" id="IPR052173">
    <property type="entry name" value="Beta-lactam_resp_regulator"/>
</dbReference>
<feature type="transmembrane region" description="Helical" evidence="1">
    <location>
        <begin position="34"/>
        <end position="51"/>
    </location>
</feature>
<dbReference type="OrthoDB" id="1522859at2"/>
<dbReference type="AlphaFoldDB" id="A0A3L9Z7I4"/>
<feature type="transmembrane region" description="Helical" evidence="1">
    <location>
        <begin position="101"/>
        <end position="122"/>
    </location>
</feature>
<dbReference type="EMBL" id="REFC01000011">
    <property type="protein sequence ID" value="RMA66398.1"/>
    <property type="molecule type" value="Genomic_DNA"/>
</dbReference>
<evidence type="ECO:0000259" key="2">
    <source>
        <dbReference type="Pfam" id="PF03544"/>
    </source>
</evidence>
<accession>A0A3L9Z7I4</accession>
<gene>
    <name evidence="4" type="ORF">BXY75_0822</name>
</gene>
<keyword evidence="1" id="KW-1133">Transmembrane helix</keyword>
<feature type="domain" description="TonB C-terminal" evidence="2">
    <location>
        <begin position="420"/>
        <end position="480"/>
    </location>
</feature>
<feature type="transmembrane region" description="Helical" evidence="1">
    <location>
        <begin position="5"/>
        <end position="22"/>
    </location>
</feature>
<name>A0A3L9Z7I4_9FLAO</name>
<dbReference type="Proteomes" id="UP000271339">
    <property type="component" value="Unassembled WGS sequence"/>
</dbReference>
<dbReference type="CDD" id="cd07341">
    <property type="entry name" value="M56_BlaR1_MecR1_like"/>
    <property type="match status" value="1"/>
</dbReference>
<protein>
    <submittedName>
        <fullName evidence="4">Beta-lactamase regulating signal transducer with metallopeptidase domain</fullName>
    </submittedName>
</protein>
<organism evidence="4 5">
    <name type="scientific">Ulvibacter antarcticus</name>
    <dbReference type="NCBI Taxonomy" id="442714"/>
    <lineage>
        <taxon>Bacteria</taxon>
        <taxon>Pseudomonadati</taxon>
        <taxon>Bacteroidota</taxon>
        <taxon>Flavobacteriia</taxon>
        <taxon>Flavobacteriales</taxon>
        <taxon>Flavobacteriaceae</taxon>
        <taxon>Ulvibacter</taxon>
    </lineage>
</organism>
<keyword evidence="1" id="KW-0812">Transmembrane</keyword>
<dbReference type="InterPro" id="IPR008756">
    <property type="entry name" value="Peptidase_M56"/>
</dbReference>
<dbReference type="InterPro" id="IPR037682">
    <property type="entry name" value="TonB_C"/>
</dbReference>
<reference evidence="4 5" key="1">
    <citation type="submission" date="2018-10" db="EMBL/GenBank/DDBJ databases">
        <title>Genomic Encyclopedia of Archaeal and Bacterial Type Strains, Phase II (KMG-II): from individual species to whole genera.</title>
        <authorList>
            <person name="Goeker M."/>
        </authorList>
    </citation>
    <scope>NUCLEOTIDE SEQUENCE [LARGE SCALE GENOMIC DNA]</scope>
    <source>
        <strain evidence="4 5">DSM 23424</strain>
    </source>
</reference>
<dbReference type="GO" id="GO:0055085">
    <property type="term" value="P:transmembrane transport"/>
    <property type="evidence" value="ECO:0007669"/>
    <property type="project" value="InterPro"/>
</dbReference>
<evidence type="ECO:0000313" key="4">
    <source>
        <dbReference type="EMBL" id="RMA66398.1"/>
    </source>
</evidence>
<keyword evidence="5" id="KW-1185">Reference proteome</keyword>
<feature type="domain" description="Peptidase M56" evidence="3">
    <location>
        <begin position="162"/>
        <end position="264"/>
    </location>
</feature>
<dbReference type="Pfam" id="PF05569">
    <property type="entry name" value="Peptidase_M56"/>
    <property type="match status" value="1"/>
</dbReference>
<dbReference type="PANTHER" id="PTHR34978:SF3">
    <property type="entry name" value="SLR0241 PROTEIN"/>
    <property type="match status" value="1"/>
</dbReference>
<dbReference type="PANTHER" id="PTHR34978">
    <property type="entry name" value="POSSIBLE SENSOR-TRANSDUCER PROTEIN BLAR"/>
    <property type="match status" value="1"/>
</dbReference>